<feature type="transmembrane region" description="Helical" evidence="2">
    <location>
        <begin position="186"/>
        <end position="207"/>
    </location>
</feature>
<evidence type="ECO:0000313" key="3">
    <source>
        <dbReference type="EMBL" id="SDS52610.1"/>
    </source>
</evidence>
<dbReference type="OrthoDB" id="3379489at2"/>
<keyword evidence="4" id="KW-1185">Reference proteome</keyword>
<name>A0A1H1SXA4_9MICC</name>
<accession>A0A1H1SXA4</accession>
<keyword evidence="2" id="KW-1133">Transmembrane helix</keyword>
<reference evidence="4" key="1">
    <citation type="submission" date="2016-10" db="EMBL/GenBank/DDBJ databases">
        <authorList>
            <person name="Varghese N."/>
            <person name="Submissions S."/>
        </authorList>
    </citation>
    <scope>NUCLEOTIDE SEQUENCE [LARGE SCALE GENOMIC DNA]</scope>
    <source>
        <strain evidence="4">IMMIB L-1606</strain>
    </source>
</reference>
<keyword evidence="2" id="KW-0812">Transmembrane</keyword>
<dbReference type="EMBL" id="LT629779">
    <property type="protein sequence ID" value="SDS52610.1"/>
    <property type="molecule type" value="Genomic_DNA"/>
</dbReference>
<dbReference type="RefSeq" id="WP_091716893.1">
    <property type="nucleotide sequence ID" value="NZ_LT629779.1"/>
</dbReference>
<evidence type="ECO:0000256" key="1">
    <source>
        <dbReference type="SAM" id="MobiDB-lite"/>
    </source>
</evidence>
<dbReference type="AlphaFoldDB" id="A0A1H1SXA4"/>
<sequence>MTPVSVLKVLWRHKLAMFTVLVLTLIAGGYVFFFAPRSYMASTVYVLVTPRLPSTEEMRSDPALAALNSDNPYLRSADSSLITQVMATKMSSTDVIDSLKEDGETPDYTVTLPATTGAGQLIRMEATGSSPERAITTAETLGKRLITQLRDAQRVNGADDRYLFTALQIDPPSKATEQFSSRLRSLVVVLIGGVILMFGAVSIARLAENSRASRASGATESPRQARRSQSRPGGHRPASAVHREAPLGPQLAFLPDDDHPSLMVPDTLSYEERGSGVPAQR</sequence>
<evidence type="ECO:0000256" key="2">
    <source>
        <dbReference type="SAM" id="Phobius"/>
    </source>
</evidence>
<dbReference type="Proteomes" id="UP000198751">
    <property type="component" value="Chromosome I"/>
</dbReference>
<feature type="compositionally biased region" description="Polar residues" evidence="1">
    <location>
        <begin position="210"/>
        <end position="219"/>
    </location>
</feature>
<proteinExistence type="predicted"/>
<feature type="transmembrane region" description="Helical" evidence="2">
    <location>
        <begin position="15"/>
        <end position="35"/>
    </location>
</feature>
<feature type="region of interest" description="Disordered" evidence="1">
    <location>
        <begin position="209"/>
        <end position="281"/>
    </location>
</feature>
<keyword evidence="2" id="KW-0472">Membrane</keyword>
<protein>
    <submittedName>
        <fullName evidence="3">Capsular polysaccharide biosynthesis protein</fullName>
    </submittedName>
</protein>
<evidence type="ECO:0000313" key="4">
    <source>
        <dbReference type="Proteomes" id="UP000198751"/>
    </source>
</evidence>
<organism evidence="3 4">
    <name type="scientific">Pseudarthrobacter equi</name>
    <dbReference type="NCBI Taxonomy" id="728066"/>
    <lineage>
        <taxon>Bacteria</taxon>
        <taxon>Bacillati</taxon>
        <taxon>Actinomycetota</taxon>
        <taxon>Actinomycetes</taxon>
        <taxon>Micrococcales</taxon>
        <taxon>Micrococcaceae</taxon>
        <taxon>Pseudarthrobacter</taxon>
    </lineage>
</organism>
<gene>
    <name evidence="3" type="ORF">SAMN04489743_0259</name>
</gene>